<name>A0ABW4CQF9_9LACO</name>
<evidence type="ECO:0000313" key="1">
    <source>
        <dbReference type="EMBL" id="MFD1433002.1"/>
    </source>
</evidence>
<dbReference type="RefSeq" id="WP_125698280.1">
    <property type="nucleotide sequence ID" value="NZ_JBHTOG010000051.1"/>
</dbReference>
<evidence type="ECO:0000313" key="2">
    <source>
        <dbReference type="Proteomes" id="UP001597192"/>
    </source>
</evidence>
<dbReference type="Proteomes" id="UP001597192">
    <property type="component" value="Unassembled WGS sequence"/>
</dbReference>
<reference evidence="2" key="1">
    <citation type="journal article" date="2019" name="Int. J. Syst. Evol. Microbiol.">
        <title>The Global Catalogue of Microorganisms (GCM) 10K type strain sequencing project: providing services to taxonomists for standard genome sequencing and annotation.</title>
        <authorList>
            <consortium name="The Broad Institute Genomics Platform"/>
            <consortium name="The Broad Institute Genome Sequencing Center for Infectious Disease"/>
            <person name="Wu L."/>
            <person name="Ma J."/>
        </authorList>
    </citation>
    <scope>NUCLEOTIDE SEQUENCE [LARGE SCALE GENOMIC DNA]</scope>
    <source>
        <strain evidence="2">CCM 8947</strain>
    </source>
</reference>
<gene>
    <name evidence="1" type="ORF">ACFQ47_10020</name>
</gene>
<comment type="caution">
    <text evidence="1">The sequence shown here is derived from an EMBL/GenBank/DDBJ whole genome shotgun (WGS) entry which is preliminary data.</text>
</comment>
<accession>A0ABW4CQF9</accession>
<sequence>MTKFQMTITINGEIYTTAQLKRFKYERALHVLHELQALGVNLPAEDGHALTSIELNWLDPDAAMALLVKAHETLGQTGTRALFSPVLADSDRRWHAWNERPITTQGVRLGTTHIQVQGIDIKAYQAQMQTAQNGATPFQIMPEHYLVSGDVTGGRQTIMETFGMLGEPTLTYGTASQTIPVYVPVKRLADHPALMSGETFLVADDLNIHVGAIHQVQPLPDGLDIQSTFFCPHNAPAAIAEGHTIHFALELGGLFTLIAGRTH</sequence>
<protein>
    <submittedName>
        <fullName evidence="1">Uncharacterized protein</fullName>
    </submittedName>
</protein>
<keyword evidence="2" id="KW-1185">Reference proteome</keyword>
<organism evidence="1 2">
    <name type="scientific">Lacticaseibacillus yichunensis</name>
    <dbReference type="NCBI Taxonomy" id="2486015"/>
    <lineage>
        <taxon>Bacteria</taxon>
        <taxon>Bacillati</taxon>
        <taxon>Bacillota</taxon>
        <taxon>Bacilli</taxon>
        <taxon>Lactobacillales</taxon>
        <taxon>Lactobacillaceae</taxon>
        <taxon>Lacticaseibacillus</taxon>
    </lineage>
</organism>
<dbReference type="EMBL" id="JBHTOG010000051">
    <property type="protein sequence ID" value="MFD1433002.1"/>
    <property type="molecule type" value="Genomic_DNA"/>
</dbReference>
<proteinExistence type="predicted"/>